<keyword evidence="1" id="KW-0812">Transmembrane</keyword>
<proteinExistence type="predicted"/>
<evidence type="ECO:0000313" key="2">
    <source>
        <dbReference type="EMBL" id="KII00472.1"/>
    </source>
</evidence>
<gene>
    <name evidence="2" type="ORF">LP52_01190</name>
</gene>
<dbReference type="Proteomes" id="UP000031675">
    <property type="component" value="Unassembled WGS sequence"/>
</dbReference>
<dbReference type="RefSeq" id="WP_040269945.1">
    <property type="nucleotide sequence ID" value="NZ_JROO01000003.1"/>
</dbReference>
<organism evidence="2 3">
    <name type="scientific">Streptomonospora alba</name>
    <dbReference type="NCBI Taxonomy" id="183763"/>
    <lineage>
        <taxon>Bacteria</taxon>
        <taxon>Bacillati</taxon>
        <taxon>Actinomycetota</taxon>
        <taxon>Actinomycetes</taxon>
        <taxon>Streptosporangiales</taxon>
        <taxon>Nocardiopsidaceae</taxon>
        <taxon>Streptomonospora</taxon>
    </lineage>
</organism>
<feature type="transmembrane region" description="Helical" evidence="1">
    <location>
        <begin position="112"/>
        <end position="135"/>
    </location>
</feature>
<feature type="transmembrane region" description="Helical" evidence="1">
    <location>
        <begin position="178"/>
        <end position="197"/>
    </location>
</feature>
<evidence type="ECO:0000313" key="3">
    <source>
        <dbReference type="Proteomes" id="UP000031675"/>
    </source>
</evidence>
<comment type="caution">
    <text evidence="2">The sequence shown here is derived from an EMBL/GenBank/DDBJ whole genome shotgun (WGS) entry which is preliminary data.</text>
</comment>
<feature type="transmembrane region" description="Helical" evidence="1">
    <location>
        <begin position="81"/>
        <end position="106"/>
    </location>
</feature>
<name>A0A0C2JGP5_9ACTN</name>
<feature type="transmembrane region" description="Helical" evidence="1">
    <location>
        <begin position="147"/>
        <end position="166"/>
    </location>
</feature>
<keyword evidence="1" id="KW-0472">Membrane</keyword>
<reference evidence="3" key="1">
    <citation type="journal article" date="2015" name="Chem. Biol.">
        <title>Structure, bioactivity, and resistance mechanism of streptomonomicin, an unusual lasso Peptide from an understudied halophilic actinomycete.</title>
        <authorList>
            <person name="Metelev M."/>
            <person name="Tietz J.I."/>
            <person name="Melby J.O."/>
            <person name="Blair P.M."/>
            <person name="Zhu L."/>
            <person name="Livnat I."/>
            <person name="Severinov K."/>
            <person name="Mitchell D.A."/>
        </authorList>
    </citation>
    <scope>NUCLEOTIDE SEQUENCE [LARGE SCALE GENOMIC DNA]</scope>
    <source>
        <strain evidence="3">YIM 90003</strain>
    </source>
</reference>
<evidence type="ECO:0000256" key="1">
    <source>
        <dbReference type="SAM" id="Phobius"/>
    </source>
</evidence>
<feature type="transmembrane region" description="Helical" evidence="1">
    <location>
        <begin position="21"/>
        <end position="43"/>
    </location>
</feature>
<feature type="transmembrane region" description="Helical" evidence="1">
    <location>
        <begin position="49"/>
        <end position="69"/>
    </location>
</feature>
<keyword evidence="1" id="KW-1133">Transmembrane helix</keyword>
<sequence length="213" mass="22608">MSPESETARMQRAAAVAANFNHLRGLIPLPMGVALLVVGALNLDGESSMLALPFLVLALLAGIPISRYYERKFGRVRTDDVVATTLVVVVAVAVFVALGLAGRYVLAQSGQIAVWLTGLQVAVTMSVMSWIPVVVRGRWRDLALVRHWCAICALVAVIALAPVGLWTGGGHPLNSPDLAAPSLMWAFGAALLVGGALDHRLLVRTMRDARGAR</sequence>
<protein>
    <submittedName>
        <fullName evidence="2">Uncharacterized protein</fullName>
    </submittedName>
</protein>
<accession>A0A0C2JGP5</accession>
<dbReference type="AlphaFoldDB" id="A0A0C2JGP5"/>
<keyword evidence="3" id="KW-1185">Reference proteome</keyword>
<dbReference type="EMBL" id="JROO01000003">
    <property type="protein sequence ID" value="KII00472.1"/>
    <property type="molecule type" value="Genomic_DNA"/>
</dbReference>